<dbReference type="InterPro" id="IPR007016">
    <property type="entry name" value="O-antigen_ligase-rel_domated"/>
</dbReference>
<keyword evidence="4 5" id="KW-0472">Membrane</keyword>
<evidence type="ECO:0000256" key="2">
    <source>
        <dbReference type="ARBA" id="ARBA00022692"/>
    </source>
</evidence>
<feature type="transmembrane region" description="Helical" evidence="5">
    <location>
        <begin position="88"/>
        <end position="107"/>
    </location>
</feature>
<dbReference type="PANTHER" id="PTHR37422">
    <property type="entry name" value="TEICHURONIC ACID BIOSYNTHESIS PROTEIN TUAE"/>
    <property type="match status" value="1"/>
</dbReference>
<protein>
    <submittedName>
        <fullName evidence="7">O-antigen ligase family protein</fullName>
    </submittedName>
</protein>
<evidence type="ECO:0000256" key="4">
    <source>
        <dbReference type="ARBA" id="ARBA00023136"/>
    </source>
</evidence>
<feature type="transmembrane region" description="Helical" evidence="5">
    <location>
        <begin position="145"/>
        <end position="166"/>
    </location>
</feature>
<name>A0ABZ2D0X5_9SPHN</name>
<evidence type="ECO:0000313" key="7">
    <source>
        <dbReference type="EMBL" id="WWA46693.1"/>
    </source>
</evidence>
<feature type="transmembrane region" description="Helical" evidence="5">
    <location>
        <begin position="233"/>
        <end position="250"/>
    </location>
</feature>
<keyword evidence="2 5" id="KW-0812">Transmembrane</keyword>
<dbReference type="InterPro" id="IPR051533">
    <property type="entry name" value="WaaL-like"/>
</dbReference>
<feature type="transmembrane region" description="Helical" evidence="5">
    <location>
        <begin position="53"/>
        <end position="76"/>
    </location>
</feature>
<feature type="transmembrane region" description="Helical" evidence="5">
    <location>
        <begin position="25"/>
        <end position="47"/>
    </location>
</feature>
<feature type="transmembrane region" description="Helical" evidence="5">
    <location>
        <begin position="349"/>
        <end position="369"/>
    </location>
</feature>
<keyword evidence="8" id="KW-1185">Reference proteome</keyword>
<evidence type="ECO:0000256" key="3">
    <source>
        <dbReference type="ARBA" id="ARBA00022989"/>
    </source>
</evidence>
<comment type="subcellular location">
    <subcellularLocation>
        <location evidence="1">Membrane</location>
        <topology evidence="1">Multi-pass membrane protein</topology>
    </subcellularLocation>
</comment>
<organism evidence="7 8">
    <name type="scientific">Pelagerythrobacter marensis</name>
    <dbReference type="NCBI Taxonomy" id="543877"/>
    <lineage>
        <taxon>Bacteria</taxon>
        <taxon>Pseudomonadati</taxon>
        <taxon>Pseudomonadota</taxon>
        <taxon>Alphaproteobacteria</taxon>
        <taxon>Sphingomonadales</taxon>
        <taxon>Erythrobacteraceae</taxon>
        <taxon>Pelagerythrobacter</taxon>
    </lineage>
</organism>
<accession>A0ABZ2D0X5</accession>
<feature type="domain" description="O-antigen ligase-related" evidence="6">
    <location>
        <begin position="221"/>
        <end position="360"/>
    </location>
</feature>
<feature type="transmembrane region" description="Helical" evidence="5">
    <location>
        <begin position="404"/>
        <end position="422"/>
    </location>
</feature>
<evidence type="ECO:0000256" key="5">
    <source>
        <dbReference type="SAM" id="Phobius"/>
    </source>
</evidence>
<dbReference type="GO" id="GO:0016874">
    <property type="term" value="F:ligase activity"/>
    <property type="evidence" value="ECO:0007669"/>
    <property type="project" value="UniProtKB-KW"/>
</dbReference>
<dbReference type="RefSeq" id="WP_338445590.1">
    <property type="nucleotide sequence ID" value="NZ_CP144918.1"/>
</dbReference>
<evidence type="ECO:0000256" key="1">
    <source>
        <dbReference type="ARBA" id="ARBA00004141"/>
    </source>
</evidence>
<gene>
    <name evidence="7" type="ORF">V5F89_10455</name>
</gene>
<dbReference type="Proteomes" id="UP001335183">
    <property type="component" value="Chromosome"/>
</dbReference>
<dbReference type="EMBL" id="CP144918">
    <property type="protein sequence ID" value="WWA46693.1"/>
    <property type="molecule type" value="Genomic_DNA"/>
</dbReference>
<feature type="transmembrane region" description="Helical" evidence="5">
    <location>
        <begin position="381"/>
        <end position="398"/>
    </location>
</feature>
<keyword evidence="3 5" id="KW-1133">Transmembrane helix</keyword>
<proteinExistence type="predicted"/>
<evidence type="ECO:0000313" key="8">
    <source>
        <dbReference type="Proteomes" id="UP001335183"/>
    </source>
</evidence>
<feature type="transmembrane region" description="Helical" evidence="5">
    <location>
        <begin position="113"/>
        <end position="133"/>
    </location>
</feature>
<keyword evidence="7" id="KW-0436">Ligase</keyword>
<feature type="transmembrane region" description="Helical" evidence="5">
    <location>
        <begin position="257"/>
        <end position="276"/>
    </location>
</feature>
<dbReference type="PANTHER" id="PTHR37422:SF13">
    <property type="entry name" value="LIPOPOLYSACCHARIDE BIOSYNTHESIS PROTEIN PA4999-RELATED"/>
    <property type="match status" value="1"/>
</dbReference>
<feature type="transmembrane region" description="Helical" evidence="5">
    <location>
        <begin position="186"/>
        <end position="203"/>
    </location>
</feature>
<dbReference type="Pfam" id="PF04932">
    <property type="entry name" value="Wzy_C"/>
    <property type="match status" value="1"/>
</dbReference>
<evidence type="ECO:0000259" key="6">
    <source>
        <dbReference type="Pfam" id="PF04932"/>
    </source>
</evidence>
<reference evidence="7 8" key="1">
    <citation type="submission" date="2024-02" db="EMBL/GenBank/DDBJ databases">
        <title>The whole genome sequence of five bacterial samples isolated from Abu Dhabi Sabkha-shore region.</title>
        <authorList>
            <person name="Sudalaimuthuasari N."/>
            <person name="Sarfraz B."/>
            <person name="Tuyisabe J.D."/>
            <person name="Mugisha Ntwali L.D.M."/>
            <person name="Ali A.I.A.A."/>
            <person name="Almansoori S.Z.A."/>
            <person name="Alajami H.S.A."/>
            <person name="Almeqbaali A.A.S."/>
            <person name="Kundu B."/>
            <person name="Saeed E.E."/>
            <person name="Sukumarinath V."/>
            <person name="Mishra A.K."/>
            <person name="Hazzouri K.M."/>
            <person name="Almaskari R."/>
            <person name="Sharma A.K."/>
            <person name="Amiri K.M.A."/>
        </authorList>
    </citation>
    <scope>NUCLEOTIDE SEQUENCE [LARGE SCALE GENOMIC DNA]</scope>
    <source>
        <strain evidence="8">kcgeb_sd</strain>
    </source>
</reference>
<sequence length="442" mass="45939">MSLVLAADCPAPAATTPASAAKWPLVGALVVLGLAAPVFALAGWLALTSHPAILFYATPIVAAELAIVALAIAAGFDLRAAIARLAPATRVGVAVWLVAVALADLVFAADRALALPLMLTTAIHAVFGLALWAMFETAWARHRRWFLYSAGAGTILYGVVFIAIVANELGNPGFNWIGVGVGITNIRQLGFYGVALVAMAFGLSATMRSWPALCGAAGGAFGFWLAIVSGSRVAFAAALASVLVVGVLTPANARFRLAGLAAAALAVAIPASYLLVPHEAWGFDRIISRGLSGDSIDQYSSGRTAIWRETWAAIVDRPLFGHGEGQFRSQIAAAGGGLNHPHNAVLQFLYQWGIVGTAGLALMLSAGGLRLRRLTGHASGTDFAAFGTLAGLLAIAMFEGALYHAYPVMIAVLCLAVLNASAPPRDGMTRKTEPARRDRRQP</sequence>